<dbReference type="Proteomes" id="UP000240461">
    <property type="component" value="Segment"/>
</dbReference>
<dbReference type="KEGG" id="vg:80513953"/>
<organism evidence="1 2">
    <name type="scientific">Acanthamoeba polyphaga mimivirus Kroon</name>
    <dbReference type="NCBI Taxonomy" id="3069720"/>
    <lineage>
        <taxon>Viruses</taxon>
        <taxon>Varidnaviria</taxon>
        <taxon>Bamfordvirae</taxon>
        <taxon>Nucleocytoviricota</taxon>
        <taxon>Megaviricetes</taxon>
        <taxon>Imitervirales</taxon>
        <taxon>Mimiviridae</taxon>
        <taxon>Megamimivirinae</taxon>
        <taxon>Mimivirus</taxon>
        <taxon>Mimivirus lagoaense</taxon>
    </lineage>
</organism>
<reference evidence="1 2" key="1">
    <citation type="submission" date="2014-10" db="EMBL/GenBank/DDBJ databases">
        <title>Pan-genome analysis of Brazilian lineage A amoebal mimiviruses.</title>
        <authorList>
            <person name="Assis F.L."/>
            <person name="Abrahao J.S."/>
            <person name="Kroon E.G."/>
            <person name="Dornas F.P."/>
            <person name="Andrade K.R."/>
            <person name="Borato P.V.M."/>
            <person name="Pilotto M.R."/>
            <person name="Benamar S."/>
            <person name="LaScola B."/>
            <person name="Colson P."/>
        </authorList>
    </citation>
    <scope>NUCLEOTIDE SEQUENCE [LARGE SCALE GENOMIC DNA]</scope>
    <source>
        <strain evidence="1 2">Kroon</strain>
    </source>
</reference>
<keyword evidence="2" id="KW-1185">Reference proteome</keyword>
<accession>A0A0G2Y314</accession>
<dbReference type="EMBL" id="KM982402">
    <property type="protein sequence ID" value="AKI80155.1"/>
    <property type="molecule type" value="Genomic_DNA"/>
</dbReference>
<evidence type="ECO:0000313" key="1">
    <source>
        <dbReference type="EMBL" id="AKI80155.1"/>
    </source>
</evidence>
<evidence type="ECO:0000313" key="2">
    <source>
        <dbReference type="Proteomes" id="UP000240461"/>
    </source>
</evidence>
<proteinExistence type="predicted"/>
<name>A0A0G2Y314_9VIRU</name>
<sequence length="233" mass="28484">MELPNRYSDLFVTEKARDFWCFTRNSMLYYILLRSRNLNNILDEYIQSMNQFCGFYSMRIPKNKYNDQILTYSYPHLRSFEEICLDNVDKNYIKTGDFKEMRIFYEQLLKFIDKCIGRKYKYGHKFNLVENNKIHQIAKEKTRKFLDKCPYNNVYVKIPKNVFNTEQYKEKNIINTRFINDKNNIILMFNNNHNKFTFVTLWNITECIDSFSYFRIVKCIDEDDTVSIEYVDY</sequence>
<protein>
    <submittedName>
        <fullName evidence="1">Uncharacterized protein</fullName>
    </submittedName>
</protein>